<dbReference type="EMBL" id="JAHKSW010000026">
    <property type="protein sequence ID" value="KAG7315596.1"/>
    <property type="molecule type" value="Genomic_DNA"/>
</dbReference>
<comment type="caution">
    <text evidence="1">The sequence shown here is derived from an EMBL/GenBank/DDBJ whole genome shotgun (WGS) entry which is preliminary data.</text>
</comment>
<evidence type="ECO:0000313" key="1">
    <source>
        <dbReference type="EMBL" id="KAG7315596.1"/>
    </source>
</evidence>
<accession>A0A9D3N2Z3</accession>
<organism evidence="1 2">
    <name type="scientific">Hemibagrus wyckioides</name>
    <dbReference type="NCBI Taxonomy" id="337641"/>
    <lineage>
        <taxon>Eukaryota</taxon>
        <taxon>Metazoa</taxon>
        <taxon>Chordata</taxon>
        <taxon>Craniata</taxon>
        <taxon>Vertebrata</taxon>
        <taxon>Euteleostomi</taxon>
        <taxon>Actinopterygii</taxon>
        <taxon>Neopterygii</taxon>
        <taxon>Teleostei</taxon>
        <taxon>Ostariophysi</taxon>
        <taxon>Siluriformes</taxon>
        <taxon>Bagridae</taxon>
        <taxon>Hemibagrus</taxon>
    </lineage>
</organism>
<protein>
    <submittedName>
        <fullName evidence="1">Uncharacterized protein</fullName>
    </submittedName>
</protein>
<dbReference type="Proteomes" id="UP000824219">
    <property type="component" value="Linkage Group LG26"/>
</dbReference>
<sequence length="80" mass="8764">MRCTASCSHGLDNWIQDVKSQECRLFLFSCAEGGFKISLGCMICASCLAEAFSPRWKSARFRCPGSCIILGGSLQCFKNS</sequence>
<reference evidence="1 2" key="1">
    <citation type="submission" date="2021-06" db="EMBL/GenBank/DDBJ databases">
        <title>Chromosome-level genome assembly of the red-tail catfish (Hemibagrus wyckioides).</title>
        <authorList>
            <person name="Shao F."/>
        </authorList>
    </citation>
    <scope>NUCLEOTIDE SEQUENCE [LARGE SCALE GENOMIC DNA]</scope>
    <source>
        <strain evidence="1">EC202008001</strain>
        <tissue evidence="1">Blood</tissue>
    </source>
</reference>
<dbReference type="AlphaFoldDB" id="A0A9D3N2Z3"/>
<keyword evidence="2" id="KW-1185">Reference proteome</keyword>
<name>A0A9D3N2Z3_9TELE</name>
<gene>
    <name evidence="1" type="ORF">KOW79_020462</name>
</gene>
<evidence type="ECO:0000313" key="2">
    <source>
        <dbReference type="Proteomes" id="UP000824219"/>
    </source>
</evidence>
<proteinExistence type="predicted"/>